<comment type="caution">
    <text evidence="9">The sequence shown here is derived from an EMBL/GenBank/DDBJ whole genome shotgun (WGS) entry which is preliminary data.</text>
</comment>
<dbReference type="HAMAP" id="MF_02065">
    <property type="entry name" value="MltG"/>
    <property type="match status" value="1"/>
</dbReference>
<comment type="similarity">
    <text evidence="7">Belongs to the transglycosylase MltG family.</text>
</comment>
<dbReference type="GO" id="GO:0071555">
    <property type="term" value="P:cell wall organization"/>
    <property type="evidence" value="ECO:0007669"/>
    <property type="project" value="UniProtKB-KW"/>
</dbReference>
<dbReference type="OrthoDB" id="9814591at2"/>
<keyword evidence="10" id="KW-1185">Reference proteome</keyword>
<comment type="subcellular location">
    <subcellularLocation>
        <location evidence="7">Cell membrane</location>
        <topology evidence="7">Single-pass membrane protein</topology>
    </subcellularLocation>
</comment>
<dbReference type="InterPro" id="IPR003770">
    <property type="entry name" value="MLTG-like"/>
</dbReference>
<proteinExistence type="inferred from homology"/>
<dbReference type="GO" id="GO:0009252">
    <property type="term" value="P:peptidoglycan biosynthetic process"/>
    <property type="evidence" value="ECO:0007669"/>
    <property type="project" value="UniProtKB-UniRule"/>
</dbReference>
<evidence type="ECO:0000256" key="2">
    <source>
        <dbReference type="ARBA" id="ARBA00022692"/>
    </source>
</evidence>
<dbReference type="Gene3D" id="3.30.1490.480">
    <property type="entry name" value="Endolytic murein transglycosylase"/>
    <property type="match status" value="1"/>
</dbReference>
<dbReference type="PANTHER" id="PTHR30518">
    <property type="entry name" value="ENDOLYTIC MUREIN TRANSGLYCOSYLASE"/>
    <property type="match status" value="1"/>
</dbReference>
<dbReference type="GO" id="GO:0008932">
    <property type="term" value="F:lytic endotransglycosylase activity"/>
    <property type="evidence" value="ECO:0007669"/>
    <property type="project" value="UniProtKB-UniRule"/>
</dbReference>
<keyword evidence="3 7" id="KW-1133">Transmembrane helix</keyword>
<name>A0A511J7F6_9CELL</name>
<comment type="catalytic activity">
    <reaction evidence="7">
        <text>a peptidoglycan chain = a peptidoglycan chain with N-acetyl-1,6-anhydromuramyl-[peptide] at the reducing end + a peptidoglycan chain with N-acetylglucosamine at the non-reducing end.</text>
        <dbReference type="EC" id="4.2.2.29"/>
    </reaction>
</comment>
<dbReference type="EC" id="4.2.2.29" evidence="7"/>
<gene>
    <name evidence="7" type="primary">mltG</name>
    <name evidence="9" type="ORF">CCO02nite_02970</name>
</gene>
<sequence length="384" mass="41007">MSNQTDWWAPERSDVPQEPAPSRARSSRERGSVAREKRRRRRRSFWVVAILLVVVLGAGYLVFSMLQNWSGGTASASPTDFPGPGHGSVTVVVNEGDSGAAIGATLADAGVVASAGVFADAYSANPDAVGIQPGTYQLLLGMPASDAVLSLLNPASKIESKVTIAEGLTAAQIVARVAEKTDIPEADLQAAIDAPDTIGLPAEAGGEVEGWLFPATYSVQPDETAVSLLSQMTAKTVQVLTEKGVAQDQWETVLNKASLIEREAKLDEDRPTMARAIENRLADNWTLGIDAAVRYGLAPGEELTKAALQDESNPFNLRVHTGLPPTPIASPGTASIDAVLHPADGDWMWWCTPSPDNGKTEFQVTEDEFLECKARYQDWAAENE</sequence>
<organism evidence="9 10">
    <name type="scientific">Cellulomonas composti</name>
    <dbReference type="NCBI Taxonomy" id="266130"/>
    <lineage>
        <taxon>Bacteria</taxon>
        <taxon>Bacillati</taxon>
        <taxon>Actinomycetota</taxon>
        <taxon>Actinomycetes</taxon>
        <taxon>Micrococcales</taxon>
        <taxon>Cellulomonadaceae</taxon>
        <taxon>Cellulomonas</taxon>
    </lineage>
</organism>
<dbReference type="Proteomes" id="UP000321720">
    <property type="component" value="Unassembled WGS sequence"/>
</dbReference>
<dbReference type="NCBIfam" id="TIGR00247">
    <property type="entry name" value="endolytic transglycosylase MltG"/>
    <property type="match status" value="1"/>
</dbReference>
<feature type="transmembrane region" description="Helical" evidence="7">
    <location>
        <begin position="45"/>
        <end position="66"/>
    </location>
</feature>
<evidence type="ECO:0000256" key="6">
    <source>
        <dbReference type="ARBA" id="ARBA00023316"/>
    </source>
</evidence>
<evidence type="ECO:0000256" key="4">
    <source>
        <dbReference type="ARBA" id="ARBA00023136"/>
    </source>
</evidence>
<dbReference type="Pfam" id="PF02618">
    <property type="entry name" value="YceG"/>
    <property type="match status" value="1"/>
</dbReference>
<keyword evidence="2 7" id="KW-0812">Transmembrane</keyword>
<comment type="function">
    <text evidence="7">Functions as a peptidoglycan terminase that cleaves nascent peptidoglycan strands endolytically to terminate their elongation.</text>
</comment>
<dbReference type="GO" id="GO:0005886">
    <property type="term" value="C:plasma membrane"/>
    <property type="evidence" value="ECO:0007669"/>
    <property type="project" value="UniProtKB-SubCell"/>
</dbReference>
<evidence type="ECO:0000313" key="9">
    <source>
        <dbReference type="EMBL" id="GEL93639.1"/>
    </source>
</evidence>
<evidence type="ECO:0000256" key="5">
    <source>
        <dbReference type="ARBA" id="ARBA00023239"/>
    </source>
</evidence>
<dbReference type="AlphaFoldDB" id="A0A511J7F6"/>
<protein>
    <recommendedName>
        <fullName evidence="7">Endolytic murein transglycosylase</fullName>
        <ecNumber evidence="7">4.2.2.29</ecNumber>
    </recommendedName>
    <alternativeName>
        <fullName evidence="7">Peptidoglycan lytic transglycosylase</fullName>
    </alternativeName>
    <alternativeName>
        <fullName evidence="7">Peptidoglycan polymerization terminase</fullName>
    </alternativeName>
</protein>
<dbReference type="EMBL" id="BJWG01000001">
    <property type="protein sequence ID" value="GEL93639.1"/>
    <property type="molecule type" value="Genomic_DNA"/>
</dbReference>
<evidence type="ECO:0000256" key="1">
    <source>
        <dbReference type="ARBA" id="ARBA00022475"/>
    </source>
</evidence>
<keyword evidence="6 7" id="KW-0961">Cell wall biogenesis/degradation</keyword>
<evidence type="ECO:0000313" key="10">
    <source>
        <dbReference type="Proteomes" id="UP000321720"/>
    </source>
</evidence>
<reference evidence="9 10" key="1">
    <citation type="submission" date="2019-07" db="EMBL/GenBank/DDBJ databases">
        <title>Whole genome shotgun sequence of Cellulomonas composti NBRC 100758.</title>
        <authorList>
            <person name="Hosoyama A."/>
            <person name="Uohara A."/>
            <person name="Ohji S."/>
            <person name="Ichikawa N."/>
        </authorList>
    </citation>
    <scope>NUCLEOTIDE SEQUENCE [LARGE SCALE GENOMIC DNA]</scope>
    <source>
        <strain evidence="9 10">NBRC 100758</strain>
    </source>
</reference>
<keyword evidence="1 7" id="KW-1003">Cell membrane</keyword>
<evidence type="ECO:0000256" key="7">
    <source>
        <dbReference type="HAMAP-Rule" id="MF_02065"/>
    </source>
</evidence>
<dbReference type="PANTHER" id="PTHR30518:SF2">
    <property type="entry name" value="ENDOLYTIC MUREIN TRANSGLYCOSYLASE"/>
    <property type="match status" value="1"/>
</dbReference>
<keyword evidence="5 7" id="KW-0456">Lyase</keyword>
<evidence type="ECO:0000256" key="3">
    <source>
        <dbReference type="ARBA" id="ARBA00022989"/>
    </source>
</evidence>
<evidence type="ECO:0000256" key="8">
    <source>
        <dbReference type="SAM" id="MobiDB-lite"/>
    </source>
</evidence>
<accession>A0A511J7F6</accession>
<keyword evidence="4 7" id="KW-0472">Membrane</keyword>
<dbReference type="RefSeq" id="WP_146841252.1">
    <property type="nucleotide sequence ID" value="NZ_BJWG01000001.1"/>
</dbReference>
<feature type="compositionally biased region" description="Basic and acidic residues" evidence="8">
    <location>
        <begin position="26"/>
        <end position="35"/>
    </location>
</feature>
<feature type="site" description="Important for catalytic activity" evidence="7">
    <location>
        <position position="263"/>
    </location>
</feature>
<feature type="region of interest" description="Disordered" evidence="8">
    <location>
        <begin position="1"/>
        <end position="35"/>
    </location>
</feature>